<feature type="compositionally biased region" description="Basic and acidic residues" evidence="1">
    <location>
        <begin position="47"/>
        <end position="56"/>
    </location>
</feature>
<feature type="compositionally biased region" description="Basic and acidic residues" evidence="1">
    <location>
        <begin position="22"/>
        <end position="39"/>
    </location>
</feature>
<keyword evidence="3" id="KW-1185">Reference proteome</keyword>
<feature type="region of interest" description="Disordered" evidence="1">
    <location>
        <begin position="164"/>
        <end position="196"/>
    </location>
</feature>
<dbReference type="Proteomes" id="UP000023152">
    <property type="component" value="Unassembled WGS sequence"/>
</dbReference>
<sequence length="196" mass="22139">MKEREVRKTGKQNSSDTAALIKNEENVVTNEEKQDKIENLDIGQELSDEKQDRIESEDANENGTKEDTTNENVNGGENAAANTSENVNGTENANGNADANGNDEAINATQTILSEEDLNQLKKYLPYFHEFINKPEHSVLSMSEYKENPDLYLQAILRKYNVDHPKTLQSNAPKKSEENLSAYHEQEMPLRPWIEG</sequence>
<dbReference type="EMBL" id="ASPP01009557">
    <property type="protein sequence ID" value="ETO23974.1"/>
    <property type="molecule type" value="Genomic_DNA"/>
</dbReference>
<feature type="region of interest" description="Disordered" evidence="1">
    <location>
        <begin position="1"/>
        <end position="108"/>
    </location>
</feature>
<protein>
    <submittedName>
        <fullName evidence="2">Uncharacterized protein</fullName>
    </submittedName>
</protein>
<accession>X6NE10</accession>
<gene>
    <name evidence="2" type="ORF">RFI_13186</name>
</gene>
<comment type="caution">
    <text evidence="2">The sequence shown here is derived from an EMBL/GenBank/DDBJ whole genome shotgun (WGS) entry which is preliminary data.</text>
</comment>
<organism evidence="2 3">
    <name type="scientific">Reticulomyxa filosa</name>
    <dbReference type="NCBI Taxonomy" id="46433"/>
    <lineage>
        <taxon>Eukaryota</taxon>
        <taxon>Sar</taxon>
        <taxon>Rhizaria</taxon>
        <taxon>Retaria</taxon>
        <taxon>Foraminifera</taxon>
        <taxon>Monothalamids</taxon>
        <taxon>Reticulomyxidae</taxon>
        <taxon>Reticulomyxa</taxon>
    </lineage>
</organism>
<evidence type="ECO:0000256" key="1">
    <source>
        <dbReference type="SAM" id="MobiDB-lite"/>
    </source>
</evidence>
<evidence type="ECO:0000313" key="2">
    <source>
        <dbReference type="EMBL" id="ETO23974.1"/>
    </source>
</evidence>
<feature type="compositionally biased region" description="Basic and acidic residues" evidence="1">
    <location>
        <begin position="174"/>
        <end position="188"/>
    </location>
</feature>
<evidence type="ECO:0000313" key="3">
    <source>
        <dbReference type="Proteomes" id="UP000023152"/>
    </source>
</evidence>
<proteinExistence type="predicted"/>
<reference evidence="2 3" key="1">
    <citation type="journal article" date="2013" name="Curr. Biol.">
        <title>The Genome of the Foraminiferan Reticulomyxa filosa.</title>
        <authorList>
            <person name="Glockner G."/>
            <person name="Hulsmann N."/>
            <person name="Schleicher M."/>
            <person name="Noegel A.A."/>
            <person name="Eichinger L."/>
            <person name="Gallinger C."/>
            <person name="Pawlowski J."/>
            <person name="Sierra R."/>
            <person name="Euteneuer U."/>
            <person name="Pillet L."/>
            <person name="Moustafa A."/>
            <person name="Platzer M."/>
            <person name="Groth M."/>
            <person name="Szafranski K."/>
            <person name="Schliwa M."/>
        </authorList>
    </citation>
    <scope>NUCLEOTIDE SEQUENCE [LARGE SCALE GENOMIC DNA]</scope>
</reference>
<name>X6NE10_RETFI</name>
<dbReference type="AlphaFoldDB" id="X6NE10"/>
<feature type="compositionally biased region" description="Low complexity" evidence="1">
    <location>
        <begin position="70"/>
        <end position="108"/>
    </location>
</feature>